<gene>
    <name evidence="1" type="ORF">CAY53_06580</name>
</gene>
<dbReference type="KEGG" id="deo:CAY53_06580"/>
<evidence type="ECO:0000313" key="2">
    <source>
        <dbReference type="Proteomes" id="UP000239867"/>
    </source>
</evidence>
<evidence type="ECO:0000313" key="1">
    <source>
        <dbReference type="EMBL" id="AVD71190.1"/>
    </source>
</evidence>
<proteinExistence type="predicted"/>
<dbReference type="AlphaFoldDB" id="A0A2L1GNC5"/>
<organism evidence="1 2">
    <name type="scientific">Desulfobulbus oralis</name>
    <dbReference type="NCBI Taxonomy" id="1986146"/>
    <lineage>
        <taxon>Bacteria</taxon>
        <taxon>Pseudomonadati</taxon>
        <taxon>Thermodesulfobacteriota</taxon>
        <taxon>Desulfobulbia</taxon>
        <taxon>Desulfobulbales</taxon>
        <taxon>Desulfobulbaceae</taxon>
        <taxon>Desulfobulbus</taxon>
    </lineage>
</organism>
<reference evidence="1 2" key="1">
    <citation type="journal article" date="2018" name="MBio">
        <title>Insights into the evolution of host association through the isolation and characterization of a novel human periodontal pathobiont, Desulfobulbus oralis.</title>
        <authorList>
            <person name="Cross K.L."/>
            <person name="Chirania P."/>
            <person name="Xiong W."/>
            <person name="Beall C.J."/>
            <person name="Elkins J.G."/>
            <person name="Giannone R.J."/>
            <person name="Griffen A.L."/>
            <person name="Guss A.M."/>
            <person name="Hettich R.L."/>
            <person name="Joshi S.S."/>
            <person name="Mokrzan E.M."/>
            <person name="Martin R.K."/>
            <person name="Zhulin I.B."/>
            <person name="Leys E.J."/>
            <person name="Podar M."/>
        </authorList>
    </citation>
    <scope>NUCLEOTIDE SEQUENCE [LARGE SCALE GENOMIC DNA]</scope>
    <source>
        <strain evidence="1 2">ORNL</strain>
    </source>
</reference>
<dbReference type="EMBL" id="CP021255">
    <property type="protein sequence ID" value="AVD71190.1"/>
    <property type="molecule type" value="Genomic_DNA"/>
</dbReference>
<sequence length="106" mass="12564">MKFKFKSGNIYIIDNILDINEGVNLLLKMKMWHKPVFHMMICKENIKEKIINLYKYKHITLDSIENALTNEVYCYIDPVDDQLEFYGSLIAKNIIYEAFPQLQLGE</sequence>
<dbReference type="Proteomes" id="UP000239867">
    <property type="component" value="Chromosome"/>
</dbReference>
<keyword evidence="2" id="KW-1185">Reference proteome</keyword>
<protein>
    <submittedName>
        <fullName evidence="1">Uncharacterized protein</fullName>
    </submittedName>
</protein>
<accession>A0A2L1GNC5</accession>
<name>A0A2L1GNC5_9BACT</name>